<feature type="transmembrane region" description="Helical" evidence="1">
    <location>
        <begin position="32"/>
        <end position="50"/>
    </location>
</feature>
<dbReference type="EMBL" id="DS113188">
    <property type="protein sequence ID" value="EAY21671.1"/>
    <property type="molecule type" value="Genomic_DNA"/>
</dbReference>
<dbReference type="VEuPathDB" id="TrichDB:TVAG_236970"/>
<dbReference type="VEuPathDB" id="TrichDB:TVAGG3_0607500"/>
<gene>
    <name evidence="2" type="ORF">TVAG_236970</name>
</gene>
<evidence type="ECO:0000313" key="2">
    <source>
        <dbReference type="EMBL" id="EAY21671.1"/>
    </source>
</evidence>
<feature type="transmembrane region" description="Helical" evidence="1">
    <location>
        <begin position="70"/>
        <end position="95"/>
    </location>
</feature>
<dbReference type="RefSeq" id="XP_001582657.1">
    <property type="nucleotide sequence ID" value="XM_001582607.1"/>
</dbReference>
<protein>
    <submittedName>
        <fullName evidence="2">Uncharacterized protein</fullName>
    </submittedName>
</protein>
<dbReference type="Proteomes" id="UP000001542">
    <property type="component" value="Unassembled WGS sequence"/>
</dbReference>
<keyword evidence="1" id="KW-0472">Membrane</keyword>
<sequence length="107" mass="12298">MGKNKKEKKETPAKDKQFEEYKAAFNSEEDRIGHSTTMILAVCVGLYFMANMNKFTALWYSPHNPGWRNAFNFVALLSSCMAFGYFLSKSIAFGLRLSKRNRNKKAQ</sequence>
<reference evidence="2" key="1">
    <citation type="submission" date="2006-10" db="EMBL/GenBank/DDBJ databases">
        <authorList>
            <person name="Amadeo P."/>
            <person name="Zhao Q."/>
            <person name="Wortman J."/>
            <person name="Fraser-Liggett C."/>
            <person name="Carlton J."/>
        </authorList>
    </citation>
    <scope>NUCLEOTIDE SEQUENCE</scope>
    <source>
        <strain evidence="2">G3</strain>
    </source>
</reference>
<name>A2DCP7_TRIV3</name>
<evidence type="ECO:0000313" key="3">
    <source>
        <dbReference type="Proteomes" id="UP000001542"/>
    </source>
</evidence>
<dbReference type="InParanoid" id="A2DCP7"/>
<dbReference type="AlphaFoldDB" id="A2DCP7"/>
<keyword evidence="1" id="KW-0812">Transmembrane</keyword>
<dbReference type="KEGG" id="tva:5467253"/>
<keyword evidence="3" id="KW-1185">Reference proteome</keyword>
<evidence type="ECO:0000256" key="1">
    <source>
        <dbReference type="SAM" id="Phobius"/>
    </source>
</evidence>
<proteinExistence type="predicted"/>
<keyword evidence="1" id="KW-1133">Transmembrane helix</keyword>
<organism evidence="2 3">
    <name type="scientific">Trichomonas vaginalis (strain ATCC PRA-98 / G3)</name>
    <dbReference type="NCBI Taxonomy" id="412133"/>
    <lineage>
        <taxon>Eukaryota</taxon>
        <taxon>Metamonada</taxon>
        <taxon>Parabasalia</taxon>
        <taxon>Trichomonadida</taxon>
        <taxon>Trichomonadidae</taxon>
        <taxon>Trichomonas</taxon>
    </lineage>
</organism>
<reference evidence="2" key="2">
    <citation type="journal article" date="2007" name="Science">
        <title>Draft genome sequence of the sexually transmitted pathogen Trichomonas vaginalis.</title>
        <authorList>
            <person name="Carlton J.M."/>
            <person name="Hirt R.P."/>
            <person name="Silva J.C."/>
            <person name="Delcher A.L."/>
            <person name="Schatz M."/>
            <person name="Zhao Q."/>
            <person name="Wortman J.R."/>
            <person name="Bidwell S.L."/>
            <person name="Alsmark U.C.M."/>
            <person name="Besteiro S."/>
            <person name="Sicheritz-Ponten T."/>
            <person name="Noel C.J."/>
            <person name="Dacks J.B."/>
            <person name="Foster P.G."/>
            <person name="Simillion C."/>
            <person name="Van de Peer Y."/>
            <person name="Miranda-Saavedra D."/>
            <person name="Barton G.J."/>
            <person name="Westrop G.D."/>
            <person name="Mueller S."/>
            <person name="Dessi D."/>
            <person name="Fiori P.L."/>
            <person name="Ren Q."/>
            <person name="Paulsen I."/>
            <person name="Zhang H."/>
            <person name="Bastida-Corcuera F.D."/>
            <person name="Simoes-Barbosa A."/>
            <person name="Brown M.T."/>
            <person name="Hayes R.D."/>
            <person name="Mukherjee M."/>
            <person name="Okumura C.Y."/>
            <person name="Schneider R."/>
            <person name="Smith A.J."/>
            <person name="Vanacova S."/>
            <person name="Villalvazo M."/>
            <person name="Haas B.J."/>
            <person name="Pertea M."/>
            <person name="Feldblyum T.V."/>
            <person name="Utterback T.R."/>
            <person name="Shu C.L."/>
            <person name="Osoegawa K."/>
            <person name="de Jong P.J."/>
            <person name="Hrdy I."/>
            <person name="Horvathova L."/>
            <person name="Zubacova Z."/>
            <person name="Dolezal P."/>
            <person name="Malik S.B."/>
            <person name="Logsdon J.M. Jr."/>
            <person name="Henze K."/>
            <person name="Gupta A."/>
            <person name="Wang C.C."/>
            <person name="Dunne R.L."/>
            <person name="Upcroft J.A."/>
            <person name="Upcroft P."/>
            <person name="White O."/>
            <person name="Salzberg S.L."/>
            <person name="Tang P."/>
            <person name="Chiu C.-H."/>
            <person name="Lee Y.-S."/>
            <person name="Embley T.M."/>
            <person name="Coombs G.H."/>
            <person name="Mottram J.C."/>
            <person name="Tachezy J."/>
            <person name="Fraser-Liggett C.M."/>
            <person name="Johnson P.J."/>
        </authorList>
    </citation>
    <scope>NUCLEOTIDE SEQUENCE [LARGE SCALE GENOMIC DNA]</scope>
    <source>
        <strain evidence="2">G3</strain>
    </source>
</reference>
<accession>A2DCP7</accession>